<gene>
    <name evidence="2" type="ORF">SAMN04488059_10533</name>
    <name evidence="1" type="ORF">WH91_03765</name>
</gene>
<sequence length="120" mass="12645">MARILVHITTAPSDTTKAALAFLVAKTIMAEGHQLALFVAGDGVHLLTDKVAQATEGLGTGKLSEHLAAIDAGDAELYFSGLSAKARNIATEDIVLRKAQPAMPAKLVQLTVECDRVLCY</sequence>
<accession>A0A0F5Q049</accession>
<dbReference type="EMBL" id="FOMB01000005">
    <property type="protein sequence ID" value="SFC42378.1"/>
    <property type="molecule type" value="Genomic_DNA"/>
</dbReference>
<reference evidence="1 3" key="1">
    <citation type="submission" date="2015-03" db="EMBL/GenBank/DDBJ databases">
        <authorList>
            <person name="Lepp D."/>
            <person name="Hassan Y.I."/>
            <person name="Li X.-Z."/>
            <person name="Zhou T."/>
        </authorList>
    </citation>
    <scope>NUCLEOTIDE SEQUENCE [LARGE SCALE GENOMIC DNA]</scope>
    <source>
        <strain evidence="1 3">Cr7-05</strain>
    </source>
</reference>
<keyword evidence="3" id="KW-1185">Reference proteome</keyword>
<evidence type="ECO:0000313" key="2">
    <source>
        <dbReference type="EMBL" id="SFC42378.1"/>
    </source>
</evidence>
<dbReference type="EMBL" id="LAPV01000041">
    <property type="protein sequence ID" value="KKC34263.1"/>
    <property type="molecule type" value="Genomic_DNA"/>
</dbReference>
<dbReference type="AlphaFoldDB" id="A0A0F5Q049"/>
<dbReference type="STRING" id="728005.SAMN04488059_10533"/>
<evidence type="ECO:0000313" key="1">
    <source>
        <dbReference type="EMBL" id="KKC34263.1"/>
    </source>
</evidence>
<dbReference type="RefSeq" id="WP_046169684.1">
    <property type="nucleotide sequence ID" value="NZ_FOMB01000005.1"/>
</dbReference>
<proteinExistence type="predicted"/>
<protein>
    <submittedName>
        <fullName evidence="1">Multidrug transporter</fullName>
    </submittedName>
    <submittedName>
        <fullName evidence="2">Predicted peroxiredoxin</fullName>
    </submittedName>
</protein>
<name>A0A0F5Q049_9HYPH</name>
<evidence type="ECO:0000313" key="4">
    <source>
        <dbReference type="Proteomes" id="UP000182258"/>
    </source>
</evidence>
<evidence type="ECO:0000313" key="3">
    <source>
        <dbReference type="Proteomes" id="UP000033519"/>
    </source>
</evidence>
<dbReference type="InterPro" id="IPR003787">
    <property type="entry name" value="Sulphur_relay_DsrE/F-like"/>
</dbReference>
<dbReference type="OrthoDB" id="9812053at2"/>
<organism evidence="2 4">
    <name type="scientific">Devosia psychrophila</name>
    <dbReference type="NCBI Taxonomy" id="728005"/>
    <lineage>
        <taxon>Bacteria</taxon>
        <taxon>Pseudomonadati</taxon>
        <taxon>Pseudomonadota</taxon>
        <taxon>Alphaproteobacteria</taxon>
        <taxon>Hyphomicrobiales</taxon>
        <taxon>Devosiaceae</taxon>
        <taxon>Devosia</taxon>
    </lineage>
</organism>
<dbReference type="PATRIC" id="fig|728005.3.peg.3142"/>
<dbReference type="Gene3D" id="3.40.1260.10">
    <property type="entry name" value="DsrEFH-like"/>
    <property type="match status" value="1"/>
</dbReference>
<dbReference type="Proteomes" id="UP000182258">
    <property type="component" value="Unassembled WGS sequence"/>
</dbReference>
<dbReference type="Proteomes" id="UP000033519">
    <property type="component" value="Unassembled WGS sequence"/>
</dbReference>
<reference evidence="2 4" key="2">
    <citation type="submission" date="2016-10" db="EMBL/GenBank/DDBJ databases">
        <authorList>
            <person name="de Groot N.N."/>
        </authorList>
    </citation>
    <scope>NUCLEOTIDE SEQUENCE [LARGE SCALE GENOMIC DNA]</scope>
    <source>
        <strain evidence="2 4">CGMCC 1.10210</strain>
    </source>
</reference>
<dbReference type="SUPFAM" id="SSF75169">
    <property type="entry name" value="DsrEFH-like"/>
    <property type="match status" value="1"/>
</dbReference>
<dbReference type="Pfam" id="PF02635">
    <property type="entry name" value="DsrE"/>
    <property type="match status" value="1"/>
</dbReference>
<dbReference type="InterPro" id="IPR027396">
    <property type="entry name" value="DsrEFH-like"/>
</dbReference>